<organism evidence="1 2">
    <name type="scientific">Naasia aerilata</name>
    <dbReference type="NCBI Taxonomy" id="1162966"/>
    <lineage>
        <taxon>Bacteria</taxon>
        <taxon>Bacillati</taxon>
        <taxon>Actinomycetota</taxon>
        <taxon>Actinomycetes</taxon>
        <taxon>Micrococcales</taxon>
        <taxon>Microbacteriaceae</taxon>
        <taxon>Naasia</taxon>
    </lineage>
</organism>
<dbReference type="Proteomes" id="UP001321498">
    <property type="component" value="Chromosome"/>
</dbReference>
<dbReference type="InterPro" id="IPR011042">
    <property type="entry name" value="6-blade_b-propeller_TolB-like"/>
</dbReference>
<evidence type="ECO:0000313" key="1">
    <source>
        <dbReference type="EMBL" id="BDZ47102.1"/>
    </source>
</evidence>
<dbReference type="Gene3D" id="2.120.10.30">
    <property type="entry name" value="TolB, C-terminal domain"/>
    <property type="match status" value="1"/>
</dbReference>
<dbReference type="EMBL" id="AP027731">
    <property type="protein sequence ID" value="BDZ47102.1"/>
    <property type="molecule type" value="Genomic_DNA"/>
</dbReference>
<proteinExistence type="predicted"/>
<sequence length="51" mass="5826">MARHDVGRGGYLYVTANQLHRQDKYQGGADLRTYPYFLFRVAIGAGPVRLR</sequence>
<reference evidence="2" key="1">
    <citation type="journal article" date="2019" name="Int. J. Syst. Evol. Microbiol.">
        <title>The Global Catalogue of Microorganisms (GCM) 10K type strain sequencing project: providing services to taxonomists for standard genome sequencing and annotation.</title>
        <authorList>
            <consortium name="The Broad Institute Genomics Platform"/>
            <consortium name="The Broad Institute Genome Sequencing Center for Infectious Disease"/>
            <person name="Wu L."/>
            <person name="Ma J."/>
        </authorList>
    </citation>
    <scope>NUCLEOTIDE SEQUENCE [LARGE SCALE GENOMIC DNA]</scope>
    <source>
        <strain evidence="2">NBRC 108725</strain>
    </source>
</reference>
<keyword evidence="2" id="KW-1185">Reference proteome</keyword>
<protein>
    <submittedName>
        <fullName evidence="1">Uncharacterized protein</fullName>
    </submittedName>
</protein>
<gene>
    <name evidence="1" type="ORF">GCM10025866_30110</name>
</gene>
<accession>A0ABN6XT55</accession>
<name>A0ABN6XT55_9MICO</name>
<evidence type="ECO:0000313" key="2">
    <source>
        <dbReference type="Proteomes" id="UP001321498"/>
    </source>
</evidence>